<dbReference type="CDD" id="cd00609">
    <property type="entry name" value="AAT_like"/>
    <property type="match status" value="1"/>
</dbReference>
<evidence type="ECO:0000256" key="5">
    <source>
        <dbReference type="ARBA" id="ARBA00022898"/>
    </source>
</evidence>
<evidence type="ECO:0000259" key="6">
    <source>
        <dbReference type="Pfam" id="PF00155"/>
    </source>
</evidence>
<dbReference type="InterPro" id="IPR050596">
    <property type="entry name" value="AspAT/PAT-like"/>
</dbReference>
<dbReference type="RefSeq" id="WP_151078990.1">
    <property type="nucleotide sequence ID" value="NZ_CP047647.1"/>
</dbReference>
<dbReference type="Gene3D" id="3.40.640.10">
    <property type="entry name" value="Type I PLP-dependent aspartate aminotransferase-like (Major domain)"/>
    <property type="match status" value="1"/>
</dbReference>
<reference evidence="7 8" key="1">
    <citation type="submission" date="2019-09" db="EMBL/GenBank/DDBJ databases">
        <title>Genome sequence of Hymenobacter sp. M3.</title>
        <authorList>
            <person name="Srinivasan S."/>
        </authorList>
    </citation>
    <scope>NUCLEOTIDE SEQUENCE [LARGE SCALE GENOMIC DNA]</scope>
    <source>
        <strain evidence="7 8">M3</strain>
    </source>
</reference>
<organism evidence="7 8">
    <name type="scientific">Hymenobacter busanensis</name>
    <dbReference type="NCBI Taxonomy" id="2607656"/>
    <lineage>
        <taxon>Bacteria</taxon>
        <taxon>Pseudomonadati</taxon>
        <taxon>Bacteroidota</taxon>
        <taxon>Cytophagia</taxon>
        <taxon>Cytophagales</taxon>
        <taxon>Hymenobacteraceae</taxon>
        <taxon>Hymenobacter</taxon>
    </lineage>
</organism>
<dbReference type="Pfam" id="PF00155">
    <property type="entry name" value="Aminotran_1_2"/>
    <property type="match status" value="1"/>
</dbReference>
<evidence type="ECO:0000313" key="7">
    <source>
        <dbReference type="EMBL" id="KAA9332063.1"/>
    </source>
</evidence>
<evidence type="ECO:0000313" key="8">
    <source>
        <dbReference type="Proteomes" id="UP000326380"/>
    </source>
</evidence>
<evidence type="ECO:0000256" key="1">
    <source>
        <dbReference type="ARBA" id="ARBA00001933"/>
    </source>
</evidence>
<dbReference type="InterPro" id="IPR004839">
    <property type="entry name" value="Aminotransferase_I/II_large"/>
</dbReference>
<dbReference type="GO" id="GO:0008483">
    <property type="term" value="F:transaminase activity"/>
    <property type="evidence" value="ECO:0007669"/>
    <property type="project" value="UniProtKB-KW"/>
</dbReference>
<evidence type="ECO:0000256" key="4">
    <source>
        <dbReference type="ARBA" id="ARBA00022679"/>
    </source>
</evidence>
<evidence type="ECO:0000256" key="2">
    <source>
        <dbReference type="ARBA" id="ARBA00007441"/>
    </source>
</evidence>
<dbReference type="PANTHER" id="PTHR46383">
    <property type="entry name" value="ASPARTATE AMINOTRANSFERASE"/>
    <property type="match status" value="1"/>
</dbReference>
<comment type="caution">
    <text evidence="7">The sequence shown here is derived from an EMBL/GenBank/DDBJ whole genome shotgun (WGS) entry which is preliminary data.</text>
</comment>
<dbReference type="GO" id="GO:0006520">
    <property type="term" value="P:amino acid metabolic process"/>
    <property type="evidence" value="ECO:0007669"/>
    <property type="project" value="InterPro"/>
</dbReference>
<dbReference type="InterPro" id="IPR015424">
    <property type="entry name" value="PyrdxlP-dep_Trfase"/>
</dbReference>
<keyword evidence="8" id="KW-1185">Reference proteome</keyword>
<protein>
    <submittedName>
        <fullName evidence="7">Pyridoxal phosphate-dependent aminotransferase</fullName>
    </submittedName>
</protein>
<dbReference type="InterPro" id="IPR015422">
    <property type="entry name" value="PyrdxlP-dep_Trfase_small"/>
</dbReference>
<dbReference type="NCBIfam" id="NF005744">
    <property type="entry name" value="PRK07568.1"/>
    <property type="match status" value="1"/>
</dbReference>
<dbReference type="EMBL" id="VTWU01000004">
    <property type="protein sequence ID" value="KAA9332063.1"/>
    <property type="molecule type" value="Genomic_DNA"/>
</dbReference>
<dbReference type="InterPro" id="IPR015421">
    <property type="entry name" value="PyrdxlP-dep_Trfase_major"/>
</dbReference>
<keyword evidence="4" id="KW-0808">Transferase</keyword>
<accession>A0A7L4ZVU1</accession>
<feature type="domain" description="Aminotransferase class I/classII large" evidence="6">
    <location>
        <begin position="34"/>
        <end position="361"/>
    </location>
</feature>
<name>A0A7L4ZVU1_9BACT</name>
<evidence type="ECO:0000256" key="3">
    <source>
        <dbReference type="ARBA" id="ARBA00022576"/>
    </source>
</evidence>
<dbReference type="AlphaFoldDB" id="A0A7L4ZVU1"/>
<comment type="similarity">
    <text evidence="2">Belongs to the class-I pyridoxal-phosphate-dependent aminotransferase family.</text>
</comment>
<dbReference type="SUPFAM" id="SSF53383">
    <property type="entry name" value="PLP-dependent transferases"/>
    <property type="match status" value="1"/>
</dbReference>
<proteinExistence type="inferred from homology"/>
<sequence>MLKVSERGTALPMSPYRKLTPFADAAKQRGVGVYHLNIGQPDVETPPAMLAAVQQASIRVLEYSPTAGYPSYRHKLAAYYQRLGIVVAADDILVTTGGSEALLFAFMCCFNPGDEVIVPEPFYGPYLGFALATGVRLVAVTASFKSGYALPPIAEVAARITPRTRAVLICNPNNPTGYVYTRTELAELLDVCRAHDLYLLSDEAYREFCYDAEFVSPLQLPGADEHVVLLDTISKRYSACGARIGAFVTKNRALYQAAFKFAQLRVSPPGLAQVFAEAAADLPSSYFDHTKTEYRARRDLMLRRLRAMPGVQCPTPDGAFYIMARLPVDDAERFAQWLLESFQHHGHTVMISPAAGFYATPGAGRDEVRLAYVINQPAIEAAMDCLAEGLLHYPGRTLAQASASALHTPTLLS</sequence>
<dbReference type="GO" id="GO:0030170">
    <property type="term" value="F:pyridoxal phosphate binding"/>
    <property type="evidence" value="ECO:0007669"/>
    <property type="project" value="InterPro"/>
</dbReference>
<keyword evidence="5" id="KW-0663">Pyridoxal phosphate</keyword>
<dbReference type="Gene3D" id="3.90.1150.10">
    <property type="entry name" value="Aspartate Aminotransferase, domain 1"/>
    <property type="match status" value="1"/>
</dbReference>
<dbReference type="PANTHER" id="PTHR46383:SF1">
    <property type="entry name" value="ASPARTATE AMINOTRANSFERASE"/>
    <property type="match status" value="1"/>
</dbReference>
<keyword evidence="3 7" id="KW-0032">Aminotransferase</keyword>
<gene>
    <name evidence="7" type="ORF">F0P96_11270</name>
</gene>
<comment type="cofactor">
    <cofactor evidence="1">
        <name>pyridoxal 5'-phosphate</name>
        <dbReference type="ChEBI" id="CHEBI:597326"/>
    </cofactor>
</comment>
<dbReference type="Proteomes" id="UP000326380">
    <property type="component" value="Unassembled WGS sequence"/>
</dbReference>